<evidence type="ECO:0000313" key="3">
    <source>
        <dbReference type="Proteomes" id="UP000072867"/>
    </source>
</evidence>
<accession>A0A147I544</accession>
<organism evidence="2 3">
    <name type="scientific">Sphingomonas sanguinis</name>
    <dbReference type="NCBI Taxonomy" id="33051"/>
    <lineage>
        <taxon>Bacteria</taxon>
        <taxon>Pseudomonadati</taxon>
        <taxon>Pseudomonadota</taxon>
        <taxon>Alphaproteobacteria</taxon>
        <taxon>Sphingomonadales</taxon>
        <taxon>Sphingomonadaceae</taxon>
        <taxon>Sphingomonas</taxon>
    </lineage>
</organism>
<dbReference type="InterPro" id="IPR009444">
    <property type="entry name" value="Conjugal_tfr_TraD_a-type"/>
</dbReference>
<proteinExistence type="predicted"/>
<reference evidence="2 3" key="1">
    <citation type="journal article" date="2016" name="Front. Microbiol.">
        <title>Genomic Resource of Rice Seed Associated Bacteria.</title>
        <authorList>
            <person name="Midha S."/>
            <person name="Bansal K."/>
            <person name="Sharma S."/>
            <person name="Kumar N."/>
            <person name="Patil P.P."/>
            <person name="Chaudhry V."/>
            <person name="Patil P.B."/>
        </authorList>
    </citation>
    <scope>NUCLEOTIDE SEQUENCE [LARGE SCALE GENOMIC DNA]</scope>
    <source>
        <strain evidence="2 3">NS319</strain>
    </source>
</reference>
<dbReference type="PATRIC" id="fig|33051.3.peg.1114"/>
<name>A0A147I544_9SPHN</name>
<feature type="region of interest" description="Disordered" evidence="1">
    <location>
        <begin position="72"/>
        <end position="107"/>
    </location>
</feature>
<dbReference type="Proteomes" id="UP000072867">
    <property type="component" value="Unassembled WGS sequence"/>
</dbReference>
<dbReference type="EMBL" id="LDTD01000017">
    <property type="protein sequence ID" value="KTT73693.1"/>
    <property type="molecule type" value="Genomic_DNA"/>
</dbReference>
<evidence type="ECO:0000313" key="2">
    <source>
        <dbReference type="EMBL" id="KTT73693.1"/>
    </source>
</evidence>
<comment type="caution">
    <text evidence="2">The sequence shown here is derived from an EMBL/GenBank/DDBJ whole genome shotgun (WGS) entry which is preliminary data.</text>
</comment>
<dbReference type="AlphaFoldDB" id="A0A147I544"/>
<protein>
    <submittedName>
        <fullName evidence="2">Conjugal transfer protein TraD</fullName>
    </submittedName>
</protein>
<evidence type="ECO:0000256" key="1">
    <source>
        <dbReference type="SAM" id="MobiDB-lite"/>
    </source>
</evidence>
<gene>
    <name evidence="2" type="ORF">NS319_02890</name>
</gene>
<dbReference type="Pfam" id="PF06412">
    <property type="entry name" value="TraD"/>
    <property type="match status" value="1"/>
</dbReference>
<sequence length="107" mass="11483">MRKPRDYDAELKALDDKARQLKARKREQLGDLVIATGADALSMEQLVGALLLAAEATDEPTKEAQHARGAAFFRAKSGARQSAHHHDSRQPTDSSSVRLASASSSAA</sequence>
<feature type="compositionally biased region" description="Low complexity" evidence="1">
    <location>
        <begin position="94"/>
        <end position="107"/>
    </location>
</feature>